<dbReference type="RefSeq" id="XP_066695397.1">
    <property type="nucleotide sequence ID" value="XM_066848701.1"/>
</dbReference>
<keyword evidence="2" id="KW-1185">Reference proteome</keyword>
<accession>A0ABR1Q037</accession>
<name>A0ABR1Q037_9PEZI</name>
<evidence type="ECO:0000313" key="2">
    <source>
        <dbReference type="Proteomes" id="UP001391051"/>
    </source>
</evidence>
<sequence length="463" mass="51216">MRQPTYTLPRGDGPRDRLLAAEGYTVLCACAPHEEANEIKIESPGKEVVLRGALSYFLLGSLLALRRRGAQISHQSLHQHLRASFHARHPHQTPMLYGKSGLSFFDCLISSQDMTLVSAYKDMNGCLVLDAGQAHGVHVDDEYALYASLAPGPVLRRSEQAYLKTRAISVDYLTSERLVMSPSNMPQAGKGSTWKAELLTSYSTRKVQVRLTHSADTSTLSPGIVGPYLSIVPGNDSTLDQDLERATPQELMYHCPISLLFPVKGDESQLLLLKTLAHVAAYKFFEGIDNTNPNREFEKSFSLECDCVPGPDGYRQVQHGQPLNLTFNNLDTVPKYVALLNFSYTWGVSNLVASEGEGDYLAIDPRGADETGGQELPLEMNVPPHMLDRGLKQTEDTVKVFVTNKPTHFPSMILPRLDADDLRGDDGHSTTPWQDLIWGLPGTRETETGSWATQTFLVRTTTK</sequence>
<comment type="caution">
    <text evidence="1">The sequence shown here is derived from an EMBL/GenBank/DDBJ whole genome shotgun (WGS) entry which is preliminary data.</text>
</comment>
<protein>
    <submittedName>
        <fullName evidence="1">Uncharacterized protein</fullName>
    </submittedName>
</protein>
<dbReference type="Proteomes" id="UP001391051">
    <property type="component" value="Unassembled WGS sequence"/>
</dbReference>
<reference evidence="1 2" key="1">
    <citation type="submission" date="2023-01" db="EMBL/GenBank/DDBJ databases">
        <title>Analysis of 21 Apiospora genomes using comparative genomics revels a genus with tremendous synthesis potential of carbohydrate active enzymes and secondary metabolites.</title>
        <authorList>
            <person name="Sorensen T."/>
        </authorList>
    </citation>
    <scope>NUCLEOTIDE SEQUENCE [LARGE SCALE GENOMIC DNA]</scope>
    <source>
        <strain evidence="1 2">CBS 24483</strain>
    </source>
</reference>
<proteinExistence type="predicted"/>
<dbReference type="EMBL" id="JAQQWE010000008">
    <property type="protein sequence ID" value="KAK7943366.1"/>
    <property type="molecule type" value="Genomic_DNA"/>
</dbReference>
<gene>
    <name evidence="1" type="ORF">PG986_012479</name>
</gene>
<dbReference type="GeneID" id="92081763"/>
<organism evidence="1 2">
    <name type="scientific">Apiospora aurea</name>
    <dbReference type="NCBI Taxonomy" id="335848"/>
    <lineage>
        <taxon>Eukaryota</taxon>
        <taxon>Fungi</taxon>
        <taxon>Dikarya</taxon>
        <taxon>Ascomycota</taxon>
        <taxon>Pezizomycotina</taxon>
        <taxon>Sordariomycetes</taxon>
        <taxon>Xylariomycetidae</taxon>
        <taxon>Amphisphaeriales</taxon>
        <taxon>Apiosporaceae</taxon>
        <taxon>Apiospora</taxon>
    </lineage>
</organism>
<evidence type="ECO:0000313" key="1">
    <source>
        <dbReference type="EMBL" id="KAK7943366.1"/>
    </source>
</evidence>